<dbReference type="AlphaFoldDB" id="A0A438E8D8"/>
<dbReference type="SUPFAM" id="SSF53756">
    <property type="entry name" value="UDP-Glycosyltransferase/glycogen phosphorylase"/>
    <property type="match status" value="1"/>
</dbReference>
<evidence type="ECO:0000256" key="1">
    <source>
        <dbReference type="SAM" id="MobiDB-lite"/>
    </source>
</evidence>
<accession>A0A438E8D8</accession>
<evidence type="ECO:0000313" key="2">
    <source>
        <dbReference type="EMBL" id="RVW43963.1"/>
    </source>
</evidence>
<keyword evidence="2" id="KW-0808">Transferase</keyword>
<dbReference type="EMBL" id="QGNW01000056">
    <property type="protein sequence ID" value="RVX05549.1"/>
    <property type="molecule type" value="Genomic_DNA"/>
</dbReference>
<dbReference type="GO" id="GO:0016740">
    <property type="term" value="F:transferase activity"/>
    <property type="evidence" value="ECO:0007669"/>
    <property type="project" value="UniProtKB-KW"/>
</dbReference>
<feature type="region of interest" description="Disordered" evidence="1">
    <location>
        <begin position="101"/>
        <end position="131"/>
    </location>
</feature>
<protein>
    <submittedName>
        <fullName evidence="2">Putative UDP-rhamnose:rhamnosyltransferase 1</fullName>
    </submittedName>
</protein>
<feature type="compositionally biased region" description="Basic and acidic residues" evidence="1">
    <location>
        <begin position="105"/>
        <end position="121"/>
    </location>
</feature>
<sequence length="131" mass="14877">MVPLPLPLPAVHGLPDSAESTSELPFHVFPNLKRAYDQLQLPLTEFLENSDVNWLIYDFAPHWLPPIASRLGINSVFFSILCRDPSLWETRGTHLTVTRDTCYQPDHHHPDSPKDMHDDGSPIRTASRKGK</sequence>
<evidence type="ECO:0000313" key="4">
    <source>
        <dbReference type="Proteomes" id="UP000288805"/>
    </source>
</evidence>
<proteinExistence type="predicted"/>
<reference evidence="2 4" key="1">
    <citation type="journal article" date="2018" name="PLoS Genet.">
        <title>Population sequencing reveals clonal diversity and ancestral inbreeding in the grapevine cultivar Chardonnay.</title>
        <authorList>
            <person name="Roach M.J."/>
            <person name="Johnson D.L."/>
            <person name="Bohlmann J."/>
            <person name="van Vuuren H.J."/>
            <person name="Jones S.J."/>
            <person name="Pretorius I.S."/>
            <person name="Schmidt S.A."/>
            <person name="Borneman A.R."/>
        </authorList>
    </citation>
    <scope>NUCLEOTIDE SEQUENCE [LARGE SCALE GENOMIC DNA]</scope>
    <source>
        <strain evidence="4">cv. Chardonnay</strain>
        <strain evidence="2">I10V1</strain>
        <tissue evidence="2">Leaf</tissue>
    </source>
</reference>
<dbReference type="Proteomes" id="UP000288805">
    <property type="component" value="Unassembled WGS sequence"/>
</dbReference>
<comment type="caution">
    <text evidence="2">The sequence shown here is derived from an EMBL/GenBank/DDBJ whole genome shotgun (WGS) entry which is preliminary data.</text>
</comment>
<gene>
    <name evidence="2" type="primary">GT4_4</name>
    <name evidence="3" type="synonym">GT4_10</name>
    <name evidence="3" type="ORF">CK203_013611</name>
    <name evidence="2" type="ORF">CK203_072321</name>
</gene>
<dbReference type="Gene3D" id="3.40.50.2000">
    <property type="entry name" value="Glycogen Phosphorylase B"/>
    <property type="match status" value="1"/>
</dbReference>
<evidence type="ECO:0000313" key="3">
    <source>
        <dbReference type="EMBL" id="RVX05549.1"/>
    </source>
</evidence>
<organism evidence="2 4">
    <name type="scientific">Vitis vinifera</name>
    <name type="common">Grape</name>
    <dbReference type="NCBI Taxonomy" id="29760"/>
    <lineage>
        <taxon>Eukaryota</taxon>
        <taxon>Viridiplantae</taxon>
        <taxon>Streptophyta</taxon>
        <taxon>Embryophyta</taxon>
        <taxon>Tracheophyta</taxon>
        <taxon>Spermatophyta</taxon>
        <taxon>Magnoliopsida</taxon>
        <taxon>eudicotyledons</taxon>
        <taxon>Gunneridae</taxon>
        <taxon>Pentapetalae</taxon>
        <taxon>rosids</taxon>
        <taxon>Vitales</taxon>
        <taxon>Vitaceae</taxon>
        <taxon>Viteae</taxon>
        <taxon>Vitis</taxon>
    </lineage>
</organism>
<name>A0A438E8D8_VITVI</name>
<dbReference type="EMBL" id="QGNW01001366">
    <property type="protein sequence ID" value="RVW43963.1"/>
    <property type="molecule type" value="Genomic_DNA"/>
</dbReference>